<feature type="region of interest" description="Disordered" evidence="7">
    <location>
        <begin position="63"/>
        <end position="94"/>
    </location>
</feature>
<dbReference type="Gramene" id="Zm00001eb213860_T001">
    <property type="protein sequence ID" value="Zm00001eb213860_P001"/>
    <property type="gene ID" value="Zm00001eb213860"/>
</dbReference>
<dbReference type="InterPro" id="IPR016177">
    <property type="entry name" value="DNA-bd_dom_sf"/>
</dbReference>
<dbReference type="PANTHER" id="PTHR32467:SF157">
    <property type="entry name" value="AP2-LIKE ETHYLENE-RESPONSIVE TRANSCRIPTION FACTOR CRL5"/>
    <property type="match status" value="1"/>
</dbReference>
<feature type="domain" description="AP2/ERF" evidence="8">
    <location>
        <begin position="38"/>
        <end position="121"/>
    </location>
</feature>
<sequence length="314" mass="33985">AYDLAALKYWGGGGGGVDARKLPGRGLQGAAGGDEEHDQAGVRRSPEKEKQRLLARRFHLPGSDQASPARAVAGAHRPRLGQQGPLPGNIQGPFGTQEEAAEAYDVAAIKFRGLNAVTNFDTTRYDVDKIMDSGTLLPGDQVRRRKEGGGAAVALVQAGGCMADTCCKIQAALPAAVERGGRQRQQHQDLLSISAARHRVRGHCRDRGQRQRARVERVVAGPEREQQLPRAEPGPGRRQRQPRHALRQARGGAQAGLPTAAGVLGLAVVGCQARRVHRAPAVVRRLDRRLNEHPWRYKGRQWIGENCASFGLVR</sequence>
<dbReference type="Proteomes" id="UP000007305">
    <property type="component" value="Chromosome 5"/>
</dbReference>
<dbReference type="GO" id="GO:0003677">
    <property type="term" value="F:DNA binding"/>
    <property type="evidence" value="ECO:0007669"/>
    <property type="project" value="UniProtKB-KW"/>
</dbReference>
<evidence type="ECO:0000256" key="5">
    <source>
        <dbReference type="ARBA" id="ARBA00023242"/>
    </source>
</evidence>
<evidence type="ECO:0000256" key="4">
    <source>
        <dbReference type="ARBA" id="ARBA00023163"/>
    </source>
</evidence>
<dbReference type="InterPro" id="IPR001471">
    <property type="entry name" value="AP2/ERF_dom"/>
</dbReference>
<feature type="compositionally biased region" description="Basic residues" evidence="7">
    <location>
        <begin position="237"/>
        <end position="247"/>
    </location>
</feature>
<dbReference type="SUPFAM" id="SSF54171">
    <property type="entry name" value="DNA-binding domain"/>
    <property type="match status" value="1"/>
</dbReference>
<dbReference type="InParanoid" id="A0A804U5Z3"/>
<evidence type="ECO:0000259" key="8">
    <source>
        <dbReference type="PROSITE" id="PS51032"/>
    </source>
</evidence>
<dbReference type="SMART" id="SM00380">
    <property type="entry name" value="AP2"/>
    <property type="match status" value="1"/>
</dbReference>
<dbReference type="PANTHER" id="PTHR32467">
    <property type="entry name" value="AP2-LIKE ETHYLENE-RESPONSIVE TRANSCRIPTION FACTOR"/>
    <property type="match status" value="1"/>
</dbReference>
<feature type="compositionally biased region" description="Basic and acidic residues" evidence="7">
    <location>
        <begin position="38"/>
        <end position="50"/>
    </location>
</feature>
<keyword evidence="3" id="KW-0238">DNA-binding</keyword>
<evidence type="ECO:0000313" key="9">
    <source>
        <dbReference type="EnsemblPlants" id="Zm00001eb213860_P001"/>
    </source>
</evidence>
<name>A0A804U5Z3_MAIZE</name>
<feature type="compositionally biased region" description="Basic and acidic residues" evidence="7">
    <location>
        <begin position="203"/>
        <end position="227"/>
    </location>
</feature>
<reference evidence="9" key="2">
    <citation type="submission" date="2019-07" db="EMBL/GenBank/DDBJ databases">
        <authorList>
            <person name="Seetharam A."/>
            <person name="Woodhouse M."/>
            <person name="Cannon E."/>
        </authorList>
    </citation>
    <scope>NUCLEOTIDE SEQUENCE [LARGE SCALE GENOMIC DNA]</scope>
    <source>
        <strain evidence="9">cv. B73</strain>
    </source>
</reference>
<dbReference type="PROSITE" id="PS51032">
    <property type="entry name" value="AP2_ERF"/>
    <property type="match status" value="1"/>
</dbReference>
<keyword evidence="10" id="KW-1185">Reference proteome</keyword>
<comment type="similarity">
    <text evidence="6">Belongs to the AP2/ERF transcription factor family. AP2 subfamily.</text>
</comment>
<evidence type="ECO:0000256" key="7">
    <source>
        <dbReference type="SAM" id="MobiDB-lite"/>
    </source>
</evidence>
<comment type="subcellular location">
    <subcellularLocation>
        <location evidence="1">Nucleus</location>
    </subcellularLocation>
</comment>
<keyword evidence="4" id="KW-0804">Transcription</keyword>
<evidence type="ECO:0000256" key="6">
    <source>
        <dbReference type="ARBA" id="ARBA00037973"/>
    </source>
</evidence>
<feature type="region of interest" description="Disordered" evidence="7">
    <location>
        <begin position="201"/>
        <end position="254"/>
    </location>
</feature>
<protein>
    <recommendedName>
        <fullName evidence="8">AP2/ERF domain-containing protein</fullName>
    </recommendedName>
</protein>
<dbReference type="Gene3D" id="3.30.730.10">
    <property type="entry name" value="AP2/ERF domain"/>
    <property type="match status" value="1"/>
</dbReference>
<dbReference type="AlphaFoldDB" id="A0A804U5Z3"/>
<keyword evidence="5" id="KW-0539">Nucleus</keyword>
<evidence type="ECO:0000256" key="1">
    <source>
        <dbReference type="ARBA" id="ARBA00004123"/>
    </source>
</evidence>
<dbReference type="GO" id="GO:0005634">
    <property type="term" value="C:nucleus"/>
    <property type="evidence" value="ECO:0007669"/>
    <property type="project" value="UniProtKB-SubCell"/>
</dbReference>
<dbReference type="InterPro" id="IPR036955">
    <property type="entry name" value="AP2/ERF_dom_sf"/>
</dbReference>
<feature type="region of interest" description="Disordered" evidence="7">
    <location>
        <begin position="11"/>
        <end position="50"/>
    </location>
</feature>
<accession>A0A804U5Z3</accession>
<evidence type="ECO:0000256" key="3">
    <source>
        <dbReference type="ARBA" id="ARBA00023125"/>
    </source>
</evidence>
<dbReference type="EnsemblPlants" id="Zm00001eb213860_T001">
    <property type="protein sequence ID" value="Zm00001eb213860_P001"/>
    <property type="gene ID" value="Zm00001eb213860"/>
</dbReference>
<evidence type="ECO:0000313" key="10">
    <source>
        <dbReference type="Proteomes" id="UP000007305"/>
    </source>
</evidence>
<reference evidence="10" key="1">
    <citation type="journal article" date="2009" name="Science">
        <title>The B73 maize genome: complexity, diversity, and dynamics.</title>
        <authorList>
            <person name="Schnable P.S."/>
            <person name="Ware D."/>
            <person name="Fulton R.S."/>
            <person name="Stein J.C."/>
            <person name="Wei F."/>
            <person name="Pasternak S."/>
            <person name="Liang C."/>
            <person name="Zhang J."/>
            <person name="Fulton L."/>
            <person name="Graves T.A."/>
            <person name="Minx P."/>
            <person name="Reily A.D."/>
            <person name="Courtney L."/>
            <person name="Kruchowski S.S."/>
            <person name="Tomlinson C."/>
            <person name="Strong C."/>
            <person name="Delehaunty K."/>
            <person name="Fronick C."/>
            <person name="Courtney B."/>
            <person name="Rock S.M."/>
            <person name="Belter E."/>
            <person name="Du F."/>
            <person name="Kim K."/>
            <person name="Abbott R.M."/>
            <person name="Cotton M."/>
            <person name="Levy A."/>
            <person name="Marchetto P."/>
            <person name="Ochoa K."/>
            <person name="Jackson S.M."/>
            <person name="Gillam B."/>
            <person name="Chen W."/>
            <person name="Yan L."/>
            <person name="Higginbotham J."/>
            <person name="Cardenas M."/>
            <person name="Waligorski J."/>
            <person name="Applebaum E."/>
            <person name="Phelps L."/>
            <person name="Falcone J."/>
            <person name="Kanchi K."/>
            <person name="Thane T."/>
            <person name="Scimone A."/>
            <person name="Thane N."/>
            <person name="Henke J."/>
            <person name="Wang T."/>
            <person name="Ruppert J."/>
            <person name="Shah N."/>
            <person name="Rotter K."/>
            <person name="Hodges J."/>
            <person name="Ingenthron E."/>
            <person name="Cordes M."/>
            <person name="Kohlberg S."/>
            <person name="Sgro J."/>
            <person name="Delgado B."/>
            <person name="Mead K."/>
            <person name="Chinwalla A."/>
            <person name="Leonard S."/>
            <person name="Crouse K."/>
            <person name="Collura K."/>
            <person name="Kudrna D."/>
            <person name="Currie J."/>
            <person name="He R."/>
            <person name="Angelova A."/>
            <person name="Rajasekar S."/>
            <person name="Mueller T."/>
            <person name="Lomeli R."/>
            <person name="Scara G."/>
            <person name="Ko A."/>
            <person name="Delaney K."/>
            <person name="Wissotski M."/>
            <person name="Lopez G."/>
            <person name="Campos D."/>
            <person name="Braidotti M."/>
            <person name="Ashley E."/>
            <person name="Golser W."/>
            <person name="Kim H."/>
            <person name="Lee S."/>
            <person name="Lin J."/>
            <person name="Dujmic Z."/>
            <person name="Kim W."/>
            <person name="Talag J."/>
            <person name="Zuccolo A."/>
            <person name="Fan C."/>
            <person name="Sebastian A."/>
            <person name="Kramer M."/>
            <person name="Spiegel L."/>
            <person name="Nascimento L."/>
            <person name="Zutavern T."/>
            <person name="Miller B."/>
            <person name="Ambroise C."/>
            <person name="Muller S."/>
            <person name="Spooner W."/>
            <person name="Narechania A."/>
            <person name="Ren L."/>
            <person name="Wei S."/>
            <person name="Kumari S."/>
            <person name="Faga B."/>
            <person name="Levy M.J."/>
            <person name="McMahan L."/>
            <person name="Van Buren P."/>
            <person name="Vaughn M.W."/>
            <person name="Ying K."/>
            <person name="Yeh C.-T."/>
            <person name="Emrich S.J."/>
            <person name="Jia Y."/>
            <person name="Kalyanaraman A."/>
            <person name="Hsia A.-P."/>
            <person name="Barbazuk W.B."/>
            <person name="Baucom R.S."/>
            <person name="Brutnell T.P."/>
            <person name="Carpita N.C."/>
            <person name="Chaparro C."/>
            <person name="Chia J.-M."/>
            <person name="Deragon J.-M."/>
            <person name="Estill J.C."/>
            <person name="Fu Y."/>
            <person name="Jeddeloh J.A."/>
            <person name="Han Y."/>
            <person name="Lee H."/>
            <person name="Li P."/>
            <person name="Lisch D.R."/>
            <person name="Liu S."/>
            <person name="Liu Z."/>
            <person name="Nagel D.H."/>
            <person name="McCann M.C."/>
            <person name="SanMiguel P."/>
            <person name="Myers A.M."/>
            <person name="Nettleton D."/>
            <person name="Nguyen J."/>
            <person name="Penning B.W."/>
            <person name="Ponnala L."/>
            <person name="Schneider K.L."/>
            <person name="Schwartz D.C."/>
            <person name="Sharma A."/>
            <person name="Soderlund C."/>
            <person name="Springer N.M."/>
            <person name="Sun Q."/>
            <person name="Wang H."/>
            <person name="Waterman M."/>
            <person name="Westerman R."/>
            <person name="Wolfgruber T.K."/>
            <person name="Yang L."/>
            <person name="Yu Y."/>
            <person name="Zhang L."/>
            <person name="Zhou S."/>
            <person name="Zhu Q."/>
            <person name="Bennetzen J.L."/>
            <person name="Dawe R.K."/>
            <person name="Jiang J."/>
            <person name="Jiang N."/>
            <person name="Presting G.G."/>
            <person name="Wessler S.R."/>
            <person name="Aluru S."/>
            <person name="Martienssen R.A."/>
            <person name="Clifton S.W."/>
            <person name="McCombie W.R."/>
            <person name="Wing R.A."/>
            <person name="Wilson R.K."/>
        </authorList>
    </citation>
    <scope>NUCLEOTIDE SEQUENCE [LARGE SCALE GENOMIC DNA]</scope>
    <source>
        <strain evidence="10">cv. B73</strain>
    </source>
</reference>
<evidence type="ECO:0000256" key="2">
    <source>
        <dbReference type="ARBA" id="ARBA00023015"/>
    </source>
</evidence>
<organism evidence="9 10">
    <name type="scientific">Zea mays</name>
    <name type="common">Maize</name>
    <dbReference type="NCBI Taxonomy" id="4577"/>
    <lineage>
        <taxon>Eukaryota</taxon>
        <taxon>Viridiplantae</taxon>
        <taxon>Streptophyta</taxon>
        <taxon>Embryophyta</taxon>
        <taxon>Tracheophyta</taxon>
        <taxon>Spermatophyta</taxon>
        <taxon>Magnoliopsida</taxon>
        <taxon>Liliopsida</taxon>
        <taxon>Poales</taxon>
        <taxon>Poaceae</taxon>
        <taxon>PACMAD clade</taxon>
        <taxon>Panicoideae</taxon>
        <taxon>Andropogonodae</taxon>
        <taxon>Andropogoneae</taxon>
        <taxon>Tripsacinae</taxon>
        <taxon>Zea</taxon>
    </lineage>
</organism>
<dbReference type="GO" id="GO:0003700">
    <property type="term" value="F:DNA-binding transcription factor activity"/>
    <property type="evidence" value="ECO:0007669"/>
    <property type="project" value="InterPro"/>
</dbReference>
<keyword evidence="2" id="KW-0805">Transcription regulation</keyword>
<proteinExistence type="inferred from homology"/>
<reference evidence="9" key="3">
    <citation type="submission" date="2021-05" db="UniProtKB">
        <authorList>
            <consortium name="EnsemblPlants"/>
        </authorList>
    </citation>
    <scope>IDENTIFICATION</scope>
    <source>
        <strain evidence="9">cv. B73</strain>
    </source>
</reference>